<feature type="compositionally biased region" description="Polar residues" evidence="12">
    <location>
        <begin position="158"/>
        <end position="180"/>
    </location>
</feature>
<dbReference type="GO" id="GO:0032798">
    <property type="term" value="C:Swi5-Sfr1 complex"/>
    <property type="evidence" value="ECO:0000318"/>
    <property type="project" value="GO_Central"/>
</dbReference>
<dbReference type="Gene3D" id="6.10.140.1020">
    <property type="match status" value="1"/>
</dbReference>
<keyword evidence="15" id="KW-1185">Reference proteome</keyword>
<dbReference type="Bgee" id="ENSOANG00000048592">
    <property type="expression patterns" value="Expressed in testis and 8 other cell types or tissues"/>
</dbReference>
<name>A0A6I8NRQ2_ORNAN</name>
<evidence type="ECO:0000313" key="14">
    <source>
        <dbReference type="Ensembl" id="ENSOANP00000043732.1"/>
    </source>
</evidence>
<protein>
    <recommendedName>
        <fullName evidence="3">Swi5-dependent recombination DNA repair protein 1 homolog</fullName>
    </recommendedName>
    <alternativeName>
        <fullName evidence="10">Meiosis protein 5 homolog</fullName>
    </alternativeName>
</protein>
<proteinExistence type="inferred from homology"/>
<dbReference type="GO" id="GO:0045893">
    <property type="term" value="P:positive regulation of DNA-templated transcription"/>
    <property type="evidence" value="ECO:0000318"/>
    <property type="project" value="GO_Central"/>
</dbReference>
<keyword evidence="9" id="KW-0539">Nucleus</keyword>
<evidence type="ECO:0000256" key="12">
    <source>
        <dbReference type="SAM" id="MobiDB-lite"/>
    </source>
</evidence>
<keyword evidence="4" id="KW-0227">DNA damage</keyword>
<dbReference type="InParanoid" id="A0A6I8NRQ2"/>
<comment type="similarity">
    <text evidence="2">Belongs to the SFR1/MEI5 family.</text>
</comment>
<feature type="transmembrane region" description="Helical" evidence="13">
    <location>
        <begin position="12"/>
        <end position="31"/>
    </location>
</feature>
<sequence>MKSLQCCRKIEVVMVYSNVGLLCIYIIIYFVPKANILFPRAIFFSPEMDGPSDKAASLPSTPKGCGSTGPLQSSGKQVMSEALKERLRKTRYSFNSCYTVAKHLKVDTEENVCTPEEASSPTEGTCARFPEAYENMKKNCAECAHLKKPLKDADFDNPKSSGNSSVPQKSPQTISASDNLTKQDLLEEKVELEKQVQEKEELLRRLKLVKMYRSKNNLSQLKSLIAKWRSSSQLLLYELQSALSMDGKKLSLAQLIDHCGLEDKLLHYNRSEEEFTES</sequence>
<evidence type="ECO:0000256" key="7">
    <source>
        <dbReference type="ARBA" id="ARBA00023163"/>
    </source>
</evidence>
<evidence type="ECO:0000256" key="6">
    <source>
        <dbReference type="ARBA" id="ARBA00023054"/>
    </source>
</evidence>
<keyword evidence="13" id="KW-0812">Transmembrane</keyword>
<evidence type="ECO:0000256" key="2">
    <source>
        <dbReference type="ARBA" id="ARBA00008729"/>
    </source>
</evidence>
<evidence type="ECO:0000256" key="3">
    <source>
        <dbReference type="ARBA" id="ARBA00014688"/>
    </source>
</evidence>
<dbReference type="GO" id="GO:0000724">
    <property type="term" value="P:double-strand break repair via homologous recombination"/>
    <property type="evidence" value="ECO:0000318"/>
    <property type="project" value="GO_Central"/>
</dbReference>
<evidence type="ECO:0000256" key="9">
    <source>
        <dbReference type="ARBA" id="ARBA00023242"/>
    </source>
</evidence>
<keyword evidence="7" id="KW-0804">Transcription</keyword>
<evidence type="ECO:0000256" key="4">
    <source>
        <dbReference type="ARBA" id="ARBA00022763"/>
    </source>
</evidence>
<reference evidence="14" key="1">
    <citation type="submission" date="2025-08" db="UniProtKB">
        <authorList>
            <consortium name="Ensembl"/>
        </authorList>
    </citation>
    <scope>IDENTIFICATION</scope>
    <source>
        <strain evidence="14">Glennie</strain>
    </source>
</reference>
<keyword evidence="13" id="KW-1133">Transmembrane helix</keyword>
<evidence type="ECO:0000256" key="8">
    <source>
        <dbReference type="ARBA" id="ARBA00023204"/>
    </source>
</evidence>
<feature type="coiled-coil region" evidence="11">
    <location>
        <begin position="182"/>
        <end position="209"/>
    </location>
</feature>
<accession>A0A6I8NRQ2</accession>
<evidence type="ECO:0000256" key="5">
    <source>
        <dbReference type="ARBA" id="ARBA00023015"/>
    </source>
</evidence>
<evidence type="ECO:0000313" key="15">
    <source>
        <dbReference type="Proteomes" id="UP000002279"/>
    </source>
</evidence>
<feature type="region of interest" description="Disordered" evidence="12">
    <location>
        <begin position="53"/>
        <end position="76"/>
    </location>
</feature>
<evidence type="ECO:0000256" key="10">
    <source>
        <dbReference type="ARBA" id="ARBA00033234"/>
    </source>
</evidence>
<dbReference type="OMA" id="RSFNANF"/>
<dbReference type="AlphaFoldDB" id="A0A6I8NRQ2"/>
<evidence type="ECO:0000256" key="13">
    <source>
        <dbReference type="SAM" id="Phobius"/>
    </source>
</evidence>
<gene>
    <name evidence="14" type="primary">SFR1</name>
</gene>
<dbReference type="PANTHER" id="PTHR28643">
    <property type="entry name" value="SWI5-DEPENDENT RECOMBINATION DNA REPAIR PROTEIN 1 HOMOLOG"/>
    <property type="match status" value="1"/>
</dbReference>
<dbReference type="InterPro" id="IPR042429">
    <property type="entry name" value="SFR1"/>
</dbReference>
<dbReference type="FunCoup" id="A0A6I8NRQ2">
    <property type="interactions" value="2170"/>
</dbReference>
<keyword evidence="6 11" id="KW-0175">Coiled coil</keyword>
<reference evidence="14" key="2">
    <citation type="submission" date="2025-09" db="UniProtKB">
        <authorList>
            <consortium name="Ensembl"/>
        </authorList>
    </citation>
    <scope>IDENTIFICATION</scope>
    <source>
        <strain evidence="14">Glennie</strain>
    </source>
</reference>
<dbReference type="GO" id="GO:0003713">
    <property type="term" value="F:transcription coactivator activity"/>
    <property type="evidence" value="ECO:0000318"/>
    <property type="project" value="GO_Central"/>
</dbReference>
<keyword evidence="13" id="KW-0472">Membrane</keyword>
<dbReference type="Ensembl" id="ENSOANT00000073063.1">
    <property type="protein sequence ID" value="ENSOANP00000043732.1"/>
    <property type="gene ID" value="ENSOANG00000048592.1"/>
</dbReference>
<feature type="region of interest" description="Disordered" evidence="12">
    <location>
        <begin position="152"/>
        <end position="180"/>
    </location>
</feature>
<dbReference type="PANTHER" id="PTHR28643:SF1">
    <property type="entry name" value="SWI5-DEPENDENT RECOMBINATION DNA REPAIR PROTEIN 1 HOMOLOG"/>
    <property type="match status" value="1"/>
</dbReference>
<dbReference type="GeneTree" id="ENSGT00390000018550"/>
<organism evidence="14 15">
    <name type="scientific">Ornithorhynchus anatinus</name>
    <name type="common">Duckbill platypus</name>
    <dbReference type="NCBI Taxonomy" id="9258"/>
    <lineage>
        <taxon>Eukaryota</taxon>
        <taxon>Metazoa</taxon>
        <taxon>Chordata</taxon>
        <taxon>Craniata</taxon>
        <taxon>Vertebrata</taxon>
        <taxon>Euteleostomi</taxon>
        <taxon>Mammalia</taxon>
        <taxon>Monotremata</taxon>
        <taxon>Ornithorhynchidae</taxon>
        <taxon>Ornithorhynchus</taxon>
    </lineage>
</organism>
<keyword evidence="8" id="KW-0234">DNA repair</keyword>
<dbReference type="Pfam" id="PF10376">
    <property type="entry name" value="Mei5"/>
    <property type="match status" value="1"/>
</dbReference>
<dbReference type="Proteomes" id="UP000002279">
    <property type="component" value="Unplaced"/>
</dbReference>
<evidence type="ECO:0000256" key="11">
    <source>
        <dbReference type="SAM" id="Coils"/>
    </source>
</evidence>
<keyword evidence="5" id="KW-0805">Transcription regulation</keyword>
<comment type="subcellular location">
    <subcellularLocation>
        <location evidence="1">Nucleus</location>
    </subcellularLocation>
</comment>
<dbReference type="InterPro" id="IPR018468">
    <property type="entry name" value="SFR1/Mei5"/>
</dbReference>
<evidence type="ECO:0000256" key="1">
    <source>
        <dbReference type="ARBA" id="ARBA00004123"/>
    </source>
</evidence>